<protein>
    <submittedName>
        <fullName evidence="2">CopG-like DNA-binding domain protein</fullName>
    </submittedName>
</protein>
<accession>A0A1F2PAH2</accession>
<gene>
    <name evidence="2" type="ORF">SCAL_000705</name>
</gene>
<evidence type="ECO:0000259" key="1">
    <source>
        <dbReference type="Pfam" id="PF01402"/>
    </source>
</evidence>
<name>A0A1F2PAH2_9EURY</name>
<dbReference type="CDD" id="cd22231">
    <property type="entry name" value="RHH_NikR_HicB-like"/>
    <property type="match status" value="1"/>
</dbReference>
<sequence length="90" mass="10249">MERITVRLPEKQIIALNALVETGEYASTSEVVREAIREFLKKHGFGVNLTNLMLERTKQLSEISENLNKIVQSEQDIDYVSGVDGCRLIR</sequence>
<dbReference type="SUPFAM" id="SSF47598">
    <property type="entry name" value="Ribbon-helix-helix"/>
    <property type="match status" value="1"/>
</dbReference>
<reference evidence="2" key="1">
    <citation type="submission" date="2016-05" db="EMBL/GenBank/DDBJ databases">
        <title>Microbial consortia oxidize butane by reversing methanogenesis.</title>
        <authorList>
            <person name="Laso-Perez R."/>
            <person name="Richter M."/>
            <person name="Wegener G."/>
            <person name="Musat F."/>
        </authorList>
    </citation>
    <scope>NUCLEOTIDE SEQUENCE [LARGE SCALE GENOMIC DNA]</scope>
    <source>
        <strain evidence="2">BOX2</strain>
    </source>
</reference>
<evidence type="ECO:0000313" key="2">
    <source>
        <dbReference type="EMBL" id="OFV68065.1"/>
    </source>
</evidence>
<organism evidence="2 3">
    <name type="scientific">Candidatus Syntropharchaeum caldarium</name>
    <dbReference type="NCBI Taxonomy" id="1838285"/>
    <lineage>
        <taxon>Archaea</taxon>
        <taxon>Methanobacteriati</taxon>
        <taxon>Methanobacteriota</taxon>
        <taxon>Stenosarchaea group</taxon>
        <taxon>Methanomicrobia</taxon>
        <taxon>Methanosarcinales</taxon>
        <taxon>ANME-2 cluster</taxon>
        <taxon>Candidatus Syntropharchaeum</taxon>
    </lineage>
</organism>
<dbReference type="Proteomes" id="UP000186940">
    <property type="component" value="Unassembled WGS sequence"/>
</dbReference>
<dbReference type="GO" id="GO:0003677">
    <property type="term" value="F:DNA binding"/>
    <property type="evidence" value="ECO:0007669"/>
    <property type="project" value="UniProtKB-KW"/>
</dbReference>
<evidence type="ECO:0000313" key="3">
    <source>
        <dbReference type="Proteomes" id="UP000186940"/>
    </source>
</evidence>
<dbReference type="PANTHER" id="PTHR36215:SF1">
    <property type="entry name" value="BLL4998 PROTEIN"/>
    <property type="match status" value="1"/>
</dbReference>
<comment type="caution">
    <text evidence="2">The sequence shown here is derived from an EMBL/GenBank/DDBJ whole genome shotgun (WGS) entry which is preliminary data.</text>
</comment>
<feature type="domain" description="Ribbon-helix-helix protein CopG" evidence="1">
    <location>
        <begin position="2"/>
        <end position="42"/>
    </location>
</feature>
<dbReference type="GO" id="GO:0006355">
    <property type="term" value="P:regulation of DNA-templated transcription"/>
    <property type="evidence" value="ECO:0007669"/>
    <property type="project" value="InterPro"/>
</dbReference>
<proteinExistence type="predicted"/>
<dbReference type="AlphaFoldDB" id="A0A1F2PAH2"/>
<dbReference type="EMBL" id="LYOS01000002">
    <property type="protein sequence ID" value="OFV68065.1"/>
    <property type="molecule type" value="Genomic_DNA"/>
</dbReference>
<dbReference type="STRING" id="1838285.SCAL_000705"/>
<dbReference type="Gene3D" id="1.10.1220.10">
    <property type="entry name" value="Met repressor-like"/>
    <property type="match status" value="1"/>
</dbReference>
<dbReference type="Pfam" id="PF01402">
    <property type="entry name" value="RHH_1"/>
    <property type="match status" value="1"/>
</dbReference>
<dbReference type="InterPro" id="IPR013321">
    <property type="entry name" value="Arc_rbn_hlx_hlx"/>
</dbReference>
<dbReference type="InterPro" id="IPR002145">
    <property type="entry name" value="CopG"/>
</dbReference>
<dbReference type="PANTHER" id="PTHR36215">
    <property type="entry name" value="BLL4998 PROTEIN"/>
    <property type="match status" value="1"/>
</dbReference>
<dbReference type="InterPro" id="IPR010985">
    <property type="entry name" value="Ribbon_hlx_hlx"/>
</dbReference>
<keyword evidence="3" id="KW-1185">Reference proteome</keyword>